<gene>
    <name evidence="5" type="ordered locus">Solca_0737</name>
</gene>
<dbReference type="InterPro" id="IPR035986">
    <property type="entry name" value="PKD_dom_sf"/>
</dbReference>
<dbReference type="InterPro" id="IPR036179">
    <property type="entry name" value="Ig-like_dom_sf"/>
</dbReference>
<feature type="domain" description="PKD" evidence="3">
    <location>
        <begin position="3986"/>
        <end position="4063"/>
    </location>
</feature>
<dbReference type="KEGG" id="scn:Solca_0737"/>
<dbReference type="InterPro" id="IPR013783">
    <property type="entry name" value="Ig-like_fold"/>
</dbReference>
<dbReference type="STRING" id="929556.Solca_0737"/>
<dbReference type="SMART" id="SM00089">
    <property type="entry name" value="PKD"/>
    <property type="match status" value="33"/>
</dbReference>
<dbReference type="PANTHER" id="PTHR44427:SF5">
    <property type="entry name" value="V-SET AND IMMUNOGLOBULIN DOMAIN-CONTAINING PROTEIN 10-LIKE"/>
    <property type="match status" value="1"/>
</dbReference>
<feature type="domain" description="PKD" evidence="3">
    <location>
        <begin position="7155"/>
        <end position="7209"/>
    </location>
</feature>
<evidence type="ECO:0000256" key="2">
    <source>
        <dbReference type="ARBA" id="ARBA00023180"/>
    </source>
</evidence>
<dbReference type="InterPro" id="IPR003599">
    <property type="entry name" value="Ig_sub"/>
</dbReference>
<feature type="domain" description="PKD" evidence="3">
    <location>
        <begin position="4694"/>
        <end position="4770"/>
    </location>
</feature>
<protein>
    <submittedName>
        <fullName evidence="5">PDK repeat-containing protein</fullName>
    </submittedName>
</protein>
<organism evidence="5 6">
    <name type="scientific">Solitalea canadensis (strain ATCC 29591 / DSM 3403 / JCM 21819 / LMG 8368 / NBRC 15130 / NCIMB 12057 / USAM 9D)</name>
    <name type="common">Flexibacter canadensis</name>
    <dbReference type="NCBI Taxonomy" id="929556"/>
    <lineage>
        <taxon>Bacteria</taxon>
        <taxon>Pseudomonadati</taxon>
        <taxon>Bacteroidota</taxon>
        <taxon>Sphingobacteriia</taxon>
        <taxon>Sphingobacteriales</taxon>
        <taxon>Sphingobacteriaceae</taxon>
        <taxon>Solitalea</taxon>
    </lineage>
</organism>
<feature type="domain" description="PKD" evidence="3">
    <location>
        <begin position="5394"/>
        <end position="5470"/>
    </location>
</feature>
<dbReference type="eggNOG" id="COG3291">
    <property type="taxonomic scope" value="Bacteria"/>
</dbReference>
<dbReference type="PROSITE" id="PS50093">
    <property type="entry name" value="PKD"/>
    <property type="match status" value="11"/>
</dbReference>
<dbReference type="Proteomes" id="UP000007590">
    <property type="component" value="Chromosome"/>
</dbReference>
<evidence type="ECO:0000256" key="1">
    <source>
        <dbReference type="ARBA" id="ARBA00022729"/>
    </source>
</evidence>
<evidence type="ECO:0000259" key="3">
    <source>
        <dbReference type="PROSITE" id="PS50093"/>
    </source>
</evidence>
<feature type="domain" description="PKD" evidence="3">
    <location>
        <begin position="6470"/>
        <end position="6513"/>
    </location>
</feature>
<dbReference type="SUPFAM" id="SSF48726">
    <property type="entry name" value="Immunoglobulin"/>
    <property type="match status" value="4"/>
</dbReference>
<dbReference type="NCBIfam" id="TIGR04131">
    <property type="entry name" value="Bac_Flav_CTERM"/>
    <property type="match status" value="1"/>
</dbReference>
<dbReference type="Gene3D" id="2.60.120.260">
    <property type="entry name" value="Galactose-binding domain-like"/>
    <property type="match status" value="1"/>
</dbReference>
<dbReference type="Gene3D" id="2.60.40.10">
    <property type="entry name" value="Immunoglobulins"/>
    <property type="match status" value="56"/>
</dbReference>
<sequence length="7558" mass="778728">MEQNFYAKTLRFLKRAENPGRFLLIALLTLAGIFGTTQKVEAQICSGSLGPPVVTIDFGTSAPNANYGPPLSTIYPAVLTNYTYWYPSIIPAPSNYPGDLHDGKYGILPRLNTTISHSDGSWHTYPNDHTYALTGQANGNMYVVNAALEKGIFYQQEIDQLCPGTTYEFSAWFSNILKNASCNGSGIKPNIKFQIEDKNGNILGSYTSGDIPSTKSNPTWTQRGFLFTVPSGANTIVLKMISNTNGGCGNDLAIDDITFRACGPTIGMQPSTDKVICEGDTFAFWADLGSGYANPYYVWEKSVDGGNTWFDYTSPSTDNKLTFTNATATNTGKYRVRVGGGLTAVSNPKCYVISGPVDLTVNPTPTVNLTSVGPFCIGDQITLTASPSNSVGYEWFKVGSATPVKAKSSSNTYTFTATSTSQSGDYYVVAYNQKQSSNNPNNFAECSRNSSSVKVTINPPPTPVITGPTSICQGDVGTLTIAGVPGATAWQWYEWDGQNRRTLDVTGKGPTLQVSGGQQSEYSVLVTDANGCKAESPKFKVVGGQPIKGTFGYEGGIPLCEGSLSSIMTFVITGNGVQPGYYAWYKDGVIYKDGQWPPNTNKISTVITEPGRYRLWVENFNGCTGFAEGFLDVIVYPIPEPEIVQSGPGEFCGYAGAGVTLTVPGSFSSYQWYKDGVLIVGATGSTYFATTSGKYTVFVKSNNGCTGGSAESTVIVNPVPVVSIAPAAGQSPTFCSGGSVDLVATPAGAVNYKWYRNGTELVYDGPLNTIHVTQAGNYTVVVTSDKTCEGTSTPFAVTEYDIPNPVVTPNTSSVCAGTPITLTVAPTVSNAVYTWYKQGSSTALGTGASYTVNESVSGTYNYYVVATYSGGCSEQSNSATITVNALPIVNIGGSGSYTACAPASVTIGLTSGQAGVTYTWTKDGAPYPAGNGLYSISVNQSGSYVLNADNGSCTASSLTQVVTIYNVAKPVITPPAPVCDPQTVTLSITPVSGLTYKWYKVGTPGTVLSTSSTLTLSGVSASGLYTVEATDGRCPQIADPVTVTINPLPDVTINPGPFVFCEGGSQVLSVPSQAGATYQWKRNGANIGGATSNTYTATTTGNYTVEVSFGTGCSATSAAAVVTVNPNPIAAITPAGPITVCQGTPVNLSTPAQAGASYAWTRNGAAIGTNSNTLAVTQTGNYQVTVTFTATGCFTVSNTVNVTINALPDVTLNAPGPYTFCEGGSQVISIPAQAGATYQWYNGATAIAGATSNSYTATTSGQYKVEVQYPASTCAATSAVVNVTVNPNPVVTVTPAGPLAGCTGDNFVLTATSSQAGVSYQWLNGGAPIAGATTNTYTATAAGNYSVRVTNTTTGCVGTSNVVSITINPLPDVTINPGPFVFCEGGSQVLSVPAQAGATYQWKRNGGDIPTATSNTYTATTTGNYTVEVSFGTGCKATSAAAVVTVNPNPIAAITPAGPITVCQGTPVNLSTPAQAGASYAWTRNGAAIGTNSNTLAVTQSGNYQVTVTFTATGCFTVSNTVNVTINALPDVTLNGPGPYTFCEGGSQVISIPAQAGATYQWYNGATAIAGATSNSYTATTSGQYKVEVQYPASTCAATSAVVNVTVNPNPVANVTPAGPLAGCTGDNFVLTVTSQAGVNYQWYNGATAIPGATSNTYTATATGNYSVRAVYAATGCFTVSNVVAITVNPLPNVTINPGPFVFCEGGSQVLSVPSQAGATYQWKRNGANIGGATSNTYTATTTGNYTVEVSFGTGCSATSAAAVVTVNPNPIAAITPAGPITVCQGTPVNLSTPAQAGASYAWTRNGAAIGTNSNTLAVTQTGNYQVKVTFTATGCFTVSNTVNVTINALPDVTLNAPGPYTFCEGGSQVISIPAQAGATYQWYNGATAIAGATSNSYTATTSGQYKVEVQYPASTCAATSAVVNVTVNPNPVVTVTPAGPLAGCTGDNFVLTATSSQAGVSYQWLNGGAPIAGATTNTYTATAAGNYSVRVTNTTTGCVGTSNVVSITINPLPDVTINPGPFVFCEGGSQVLSVPAQTGATYQWKRNGGDIPTATSNTYTATTTGNYTVEVSFGTGCKATSAAAVVTVNPNPIAAITPAGPITVCQGTPVNLSTPAQAGASYAWTRNGTAIGTNSNTLAVTQTGNYQVTVTFTATGCFTVSNTVTVTVNNNPDVTLNGPGPYTFCEGGSQVISVPDQSALGVTYQWYNGATAIAGATSHSYTATTTGQYKVVAQYPSTSCTVTSGVVNVTVNPNPVATVAPAGPLAGCTGDTFVLTATSSQAGVSYQWLNGGAPIAGATSNTYTATAAGNYSVRITNTTTGCLTTSNVVSITINPLPNVVIATGPFVFCEGGSQVLSVASQAGATYQWKRNGVNIAGETNNTYTATTTGNYTVEVSFGTGCKATSAAAVVTVNPNPIAAITPAGPITVCQGTPVNLSTPAQAGASYAWTRNGTAIGTNSNILAVTQSGNYQVTVTFTATGCFTVSNTVTVTVNNNPDVTLNGPGPYTFCDGGSQVISVPDQSALGVTYQWYNGATAIAGATSHSYTATTTGQYKVVAQYPSTSCTVTSGVVNVTVNPNPVATVAPAGPLAGCTGDTFVLTATSSQAGVSYQWLNGGAPIAGATSNTYTATAAGNYSVRVTNTTTGCLTTSNVVSITINPLPNVVIATGPFVFCEGGSQVLSVASQAGATYQWKRNGVNIAGETNNTYTATTTGNYTVEVTLGTGCKLTSAAAVVTVNPNPLANITPNGPTTFCAGESVTLTAPLQSGVTYQWYNGATAVGINSNTLLVTTSGSYTVRVTNNATTCFAVSAAQVVTVNPKPDASITPGPISFCNPGSAPLTVASQPGATYQWFRDGILIPGATTNSYSATQSGVYTVTVSFATGCSTTTVNGTVVNVFDFATPVVDAVGSLDFCTGGSVTLRVSPTVSGVTYRWYMQPSATSIATGPNYTTNVPGNYYVIATDVNGCTKTSNIVTVNQNALPDVTLTNPGPHAFCKGSSATFSVPLTAGYTYQWYRNNGIVPGATSNAYTAVAAGKYKVVVKSDKGCINTSAEVDVTVFDIPDFNISTTTTTFCGNETATLTINPFTTTPGVSYQWRLNGGVIAGANNQTYVTNVGGVYDVIASYPTGCTETSRNQITLNVLPPPDVTPTTTSVGFCDGGNANIGVPAAAGNSYVWTKNGAPFGCNCASVNVTESGQYQVTVTAANGCKATSVIINVTEWKVNKPNIAADGPLAFCDGEDVVLSVSNVEAGITYEWFRGATSVGVGTSYTATVGGSYTVVATDSHSCTATSDPVNVTVWPLSTGNIGPVGPFTICQNDPGPVLTVTSSQVGDTYQWLLNGTPIPGATGNTYTANKDGDYTVLITSTRGCSNLTANTVHVTVNPLPIPFIVDAGRSILDFCNPGNSVINLRADKAYADVKWYKNGILDGTGMTYTIPAGTIGTNKYHIVVTDANGCVGQSAPIDINTFFPTLIVDAGKTGCAGTGVKMSVVSAAVILEWQFFNTATSTWDIVGTGPNFTALVSGTYRVRAKDNSVPTPCEAFSDQVDITIENIQPIIAPPAVTVICGSAGNSIALTETVYDNTYLFQWYKDGAIISGATFQTYNATATGSYTVKVTSKFGCEGTSVTPVSITVNPLPVANFDLPVSTCAPTNAQVTFVNTSTGTPALSYVWTTSFGAPITTTDAVIDFTGRAAGTYDITLTVTDGNTCVATVTKPFIYKGNVPVAAFTVPATECQDNTVTFSAAGSSVTAPATSMSYKWEILDAANNPVAISVSPVVNPTVQFPATPGVSTTYTVRLTVTTDLGCSDTEDHTITIHPKPVVDLVFPRTTVCINDPAFNLSGGVETTGLATGSGVYSGPCVSLVGGNYQFNPVIAGVGDHVITYTYTTPEGCDDSKTAIIRVEPTPAPVITSVPVADAAGNVEVCKGEEVVLTASGADTYEWFDASGSLGITDATLTVTDDGSYYVVGRSAAGCETPSNTINVITNPLPVALFTLPGDCVTNTGAVFNGSGSNIPAPGVGTITGYVWDFGDGTITPSSASPISPAHNYAAQGLYQVKLTVTTDKGCTDDITIPYQFNGNQPSASFTVASTPSCGNVPVVFTSTTTVGVGNVQTYEWRFYNKATGLPVAINAGNYATVNVTFPAAAVPVTYEAELKVITEYGCESVSPRTDVLINPTPVATLSLSTNEICVDGGLVTITSAITNGVSVVAPSYTTNAPAAAILGNQFDPAVAGVGTWTITYTPQADAANGSCVGAVVTQTIIVNPIPTPAITVAPSNDVCEGTVVTLTATGGATYQWYKNGIALTGEISDKLTLSTVAESGTYTVMVITAKGCDQLSAPEVITIYPNPVASFTMPQGCSVAGDVFTSTSTVAAPHTLTYAWDLGEGFTSTLQNPAVPAYTTAGPKTITLTVTSSGNGCTATYSDTYQYNGTVPVAAFTVVSPVCQGTAVQLDASASTTGVSPIVEYIWSFSQGGTVINTVAAGNSVNPSVTFPEASTPQTYDVTLQVKTQGGCVSAAVTHQVTVNPTPVATLSLSTNEICVDGGMVTITSAITNGVSVVAPSYTTNAPAAAIVGNQFDPAVAGVGTWTITYTPQADVANGSCVGAVVTQTIIVNPIPTPAITVAPSNDVCEGTVVTLTATGGTTYQWRKNGVDLAGATGSTLTMSTVAESGSYTVVAMTAKGCDEESAPEVITIYPNPVASFTMPQGCSVAGDVFTSTSTVAAPHTLTYAWDLGEGFTSTLQNPAVPAYTTAGPKTITLTVTSSGNGCTATYSDTYQYNGTVPVAAFTVVSPVCQGTAVQLDASTSTTGVSPIVEYIWSFSQGGTVINTVAAGNSVNPSVTFPEASTPQTYDVTLQVKTQGGCVSAAVTHQVTVNPTPVAILSLSTNEICVDGGMVTITSAITNGVSVVAPSYTTNAPAAAIVGNQFDPAVAGVGTWTITYTPQADVANGSCVGAVVTQTIIVNPIPTPAITVAPSNDVCEGTVVTLTATGGTTYQWRKNGVDLAGATGSTLTMSTVAESGSYTVVAMTAKGCDEESAPEVITIYPNPVASFTMPQGCSVAGDVFTSTSTVAAPHTLTYAWDLGEGFTSTLQNPAVPAYTTAGPKTITLTVTSSGNGCTATYSDTYQYNGTVPVAAFTVVSPVCQGTAVQLDASASTTGVSPIVEYIWSFSQGGTVINTVAAGNSVNPSVTFPEASTPQTYDVTLQVKTQGGCVSAAVTHQVTVNPTPVAILSLSTNEICVDGGMVTITSAITNGVSVVAPSYTTNAPAAAIVGNQFDPAVAGVGTWTITYTPQADVANGSCVGAVVTQTIIVNPIPTPAITVAPSNDVCEGTVVTLTATGGTTYQWRKNGVDLAGATGSTLTMSTVAESGSYTVVAMTAKGCDEESAPEVITIYPNPVASFTMPQGCSVAGDVFTSTSTVAAPHTLTYAWDLGEGFTSTLQNPAVPAYTTAGPKTITLTVTSSGNGCTATYSDTYQYNGTVPVAAFTVVSPVCQGTAVQLDASTSTTGVSPIVEYIWSFSQGGTVINTVAAGNSVNPSVTFPEASTPQTYDVTLQVKTQGGCVSAAVTHQVTVNPTPVATLSLSTNEICVDGGMVTITSAITNGVSVVAPSYTTNAPAAAIVGNQFDPAVAGVGTWTITYTPQADVANGSCVGAVVTQTIIVNPIPTPAITVAPSNDVCEGTVVTLTATGGTTYQWRKNGVDLAGATGSTLTMSTVAESGSYTVVAMTAKGCDEESAPEVITIYPNPVASFTMPQGCSVAGDVFTSTSTVAAPHTLTYAWDLGEGFTSTLQNPAVPAYTTAGPKTITLTVTSSGNGCTATYSDTYQYNGTVPVAAFTVVSPVCQGTAVQLDASTSTTGVSPIVEYIWSFSQGGTVINTVAAGNSVNPSVTFPEASTPQTYDVTLQVKTQGGCVSAAVTHQVTVNPTPVATLSLSTNEICVDGGMVTITSAITNGVSVVAPSYTTNAPAAAIVGNQFDPAVAGVGTWTITYTPQADVANGSCVGAVVTQTIIVNPIPTPAITVAPSNDVCEGTVVTLTATGGTTYQWRKNGVDLAGATGSTLTMSTVAESGSYTVVAMTAKGCDEESAPEVITIYPNPVASFTMPQGCSVAGDVFTSTSTVAAPHTLTYAWDLGEGFTSTLQNPAVPAYTTAGPKTITLTVTSSGNGCTATYSDTYQYNGTVPVAAFTVVSPVCQGTAVQLDASASTAGIGTINDYRFEVFDAGVVIRTVNGTNPVQQITLPVVSTSKTYQVQLTVTTVGGCANASALQNVTVNPMPEATVDVKEPNVCAAAGKTVDLTNWVEVSNGVASTITYSGTGVAGNTFDPNAAGVSIGVNTISYTVTATDGGCTLTGTFDINVRPLPVVTLASNATATCEDGSVTLTASVAAGTTITSYNWYRDGVIIQGENSTTLLTNVGGNYTVEAISNYGCTSIASTAVNIQINPVPVAKFDAPSTCASAAGTVFDASASTITSPGTIARYIWNFGDGTPVVTVTTPTVTHAYSTVGQFNVSLTVESGQTPSCSASTTQQYTFVGSSPVVDFNIVNNAICDQDSIHLQSTATVVVGSIKTYDWQFFENGKRIGTITKNLPDVYATFPKDSVDRNYEVKLVVTTVGGCVDSSALKPFTIKALPKLVLDIVDRDVCLQPGVVTINVTPATGGVLTGTGIIAGTNQFDPMVAGLGKHAITFAYTNPVSGCSRTITDTIAVWALPTPIITASGNDICKGDTVTLSTQPASSYKWYQDGTIIAGATESTLKVFNAGTHNYTVEVENEFGCSGTASTPVTINIWSKPIVDFDLPDSCLTDTTVFVNKSTSPDGSPMNYFWSFEDDLDKTSDVYSTDKDGKHFYMSTGPKKVKLIVTTDNGCVDSLTKVFNVKGDVPVVNWYLKGRASVCAGDSVTLRDTSKARLGYAYDYKWRFFDGPMEIDLKQEARNEITVFVPEIYAGKTLSAELTVTPIYGCPASYTGTFVVYKKPTVSFKLPVDTMCVNDAPLPLNTGTPVGGVYTINTGKGIYKDVFYPDTAGAGEHIITYTFTDPVTKCYTAISDTINVFDNPLAEVELTTQDSVCTGDIVKLTAKGIGKTYQWFRNNVLIAGATASTYDANSSGYYQVRIINDAGCEDKSDSVQVRIWDRPVALFDMPSSCMEDAIQFNNTSSIADGTTLTYLWNFGDGAGSTSTQMNPSYTFKTPGWKHITLTVTSIHGCDSTFARDVMISGMPTADFVINAPQPYCVKDALVFEDKSTVKIGKITSWQWKVFDATGTRVAISTPTNTSTITFNPPVATVDVNYTVRLIVKSGNTCIDSLDKVFTVKPSPDANLAPLDPVCFDVPSVTLNGGTPPSGTGIGSGEYSGIGVKNGAFYPQKAGPGLHTITYTFTAANFCKDTAQQQIRVYQSPVIDCMDFEVKKGQSVKLDIKLLSNESDSYTYRWEPAAGLDDPNSLTPTVIAADADKTYRLIVTNKEGCISTCNVHVNVLPDLNIPDVITPNGDGKNDKWEIPGIEKYPDVEVYVFNRYGDKIFSSKGYVEQWDGTRDGKPVPAATYYYVIKPNKDQLKPRAGAITIIY</sequence>
<dbReference type="SMART" id="SM00409">
    <property type="entry name" value="IG"/>
    <property type="match status" value="13"/>
</dbReference>
<feature type="domain" description="PKD" evidence="3">
    <location>
        <begin position="6813"/>
        <end position="6860"/>
    </location>
</feature>
<dbReference type="Pfam" id="PF19081">
    <property type="entry name" value="Ig_7"/>
    <property type="match status" value="7"/>
</dbReference>
<feature type="domain" description="PKD" evidence="3">
    <location>
        <begin position="3653"/>
        <end position="3712"/>
    </location>
</feature>
<dbReference type="Pfam" id="PF13585">
    <property type="entry name" value="CHU_C"/>
    <property type="match status" value="1"/>
</dbReference>
<dbReference type="InterPro" id="IPR007110">
    <property type="entry name" value="Ig-like_dom"/>
</dbReference>
<dbReference type="OrthoDB" id="1488276at2"/>
<accession>H8KPG3</accession>
<reference evidence="5" key="1">
    <citation type="submission" date="2012-02" db="EMBL/GenBank/DDBJ databases">
        <title>The complete genome of Solitalea canadensis DSM 3403.</title>
        <authorList>
            <consortium name="US DOE Joint Genome Institute (JGI-PGF)"/>
            <person name="Lucas S."/>
            <person name="Copeland A."/>
            <person name="Lapidus A."/>
            <person name="Glavina del Rio T."/>
            <person name="Dalin E."/>
            <person name="Tice H."/>
            <person name="Bruce D."/>
            <person name="Goodwin L."/>
            <person name="Pitluck S."/>
            <person name="Peters L."/>
            <person name="Ovchinnikova G."/>
            <person name="Lu M."/>
            <person name="Kyrpides N."/>
            <person name="Mavromatis K."/>
            <person name="Ivanova N."/>
            <person name="Brettin T."/>
            <person name="Detter J.C."/>
            <person name="Han C."/>
            <person name="Larimer F."/>
            <person name="Land M."/>
            <person name="Hauser L."/>
            <person name="Markowitz V."/>
            <person name="Cheng J.-F."/>
            <person name="Hugenholtz P."/>
            <person name="Woyke T."/>
            <person name="Wu D."/>
            <person name="Spring S."/>
            <person name="Schroeder M."/>
            <person name="Kopitz M."/>
            <person name="Brambilla E."/>
            <person name="Klenk H.-P."/>
            <person name="Eisen J.A."/>
        </authorList>
    </citation>
    <scope>NUCLEOTIDE SEQUENCE</scope>
    <source>
        <strain evidence="5">DSM 3403</strain>
    </source>
</reference>
<dbReference type="RefSeq" id="WP_014679089.1">
    <property type="nucleotide sequence ID" value="NC_017770.1"/>
</dbReference>
<evidence type="ECO:0000313" key="5">
    <source>
        <dbReference type="EMBL" id="AFD05861.1"/>
    </source>
</evidence>
<feature type="domain" description="PKD" evidence="3">
    <location>
        <begin position="6094"/>
        <end position="6170"/>
    </location>
</feature>
<feature type="domain" description="PKD" evidence="3">
    <location>
        <begin position="5744"/>
        <end position="5820"/>
    </location>
</feature>
<keyword evidence="1" id="KW-0732">Signal</keyword>
<dbReference type="SUPFAM" id="SSF49299">
    <property type="entry name" value="PKD domain"/>
    <property type="match status" value="19"/>
</dbReference>
<keyword evidence="6" id="KW-1185">Reference proteome</keyword>
<evidence type="ECO:0000313" key="6">
    <source>
        <dbReference type="Proteomes" id="UP000007590"/>
    </source>
</evidence>
<evidence type="ECO:0000259" key="4">
    <source>
        <dbReference type="PROSITE" id="PS50835"/>
    </source>
</evidence>
<dbReference type="EMBL" id="CP003349">
    <property type="protein sequence ID" value="AFD05861.1"/>
    <property type="molecule type" value="Genomic_DNA"/>
</dbReference>
<dbReference type="CDD" id="cd00146">
    <property type="entry name" value="PKD"/>
    <property type="match status" value="2"/>
</dbReference>
<dbReference type="PROSITE" id="PS50835">
    <property type="entry name" value="IG_LIKE"/>
    <property type="match status" value="1"/>
</dbReference>
<dbReference type="InterPro" id="IPR050831">
    <property type="entry name" value="CEA_cell_adhesion"/>
</dbReference>
<dbReference type="HOGENOM" id="CLU_222816_0_0_10"/>
<feature type="domain" description="PKD" evidence="3">
    <location>
        <begin position="5044"/>
        <end position="5120"/>
    </location>
</feature>
<feature type="domain" description="PKD" evidence="3">
    <location>
        <begin position="4344"/>
        <end position="4420"/>
    </location>
</feature>
<keyword evidence="2" id="KW-0325">Glycoprotein</keyword>
<name>H8KPG3_SOLCM</name>
<dbReference type="Pfam" id="PF18911">
    <property type="entry name" value="PKD_4"/>
    <property type="match status" value="9"/>
</dbReference>
<feature type="domain" description="Ig-like" evidence="4">
    <location>
        <begin position="6360"/>
        <end position="6438"/>
    </location>
</feature>
<dbReference type="InterPro" id="IPR022409">
    <property type="entry name" value="PKD/Chitinase_dom"/>
</dbReference>
<dbReference type="PANTHER" id="PTHR44427">
    <property type="entry name" value="CARCINOEMBRYONIC ANTIGEN-RELATED CELL ADHESION MOLECULE 19"/>
    <property type="match status" value="1"/>
</dbReference>
<dbReference type="InterPro" id="IPR000601">
    <property type="entry name" value="PKD_dom"/>
</dbReference>
<dbReference type="InterPro" id="IPR044023">
    <property type="entry name" value="Ig_7"/>
</dbReference>
<dbReference type="InterPro" id="IPR026341">
    <property type="entry name" value="T9SS_type_B"/>
</dbReference>
<proteinExistence type="predicted"/>